<comment type="caution">
    <text evidence="1">The sequence shown here is derived from an EMBL/GenBank/DDBJ whole genome shotgun (WGS) entry which is preliminary data.</text>
</comment>
<organism evidence="1 2">
    <name type="scientific">Lentzea aerocolonigenes</name>
    <name type="common">Lechevalieria aerocolonigenes</name>
    <name type="synonym">Saccharothrix aerocolonigenes</name>
    <dbReference type="NCBI Taxonomy" id="68170"/>
    <lineage>
        <taxon>Bacteria</taxon>
        <taxon>Bacillati</taxon>
        <taxon>Actinomycetota</taxon>
        <taxon>Actinomycetes</taxon>
        <taxon>Pseudonocardiales</taxon>
        <taxon>Pseudonocardiaceae</taxon>
        <taxon>Lentzea</taxon>
    </lineage>
</organism>
<protein>
    <submittedName>
        <fullName evidence="1">Uncharacterized protein</fullName>
    </submittedName>
</protein>
<gene>
    <name evidence="1" type="ORF">UK23_14710</name>
</gene>
<name>A0A0F0H6I3_LENAE</name>
<reference evidence="1 2" key="1">
    <citation type="submission" date="2015-02" db="EMBL/GenBank/DDBJ databases">
        <authorList>
            <person name="Ju K.-S."/>
            <person name="Doroghazi J.R."/>
            <person name="Metcalf W."/>
        </authorList>
    </citation>
    <scope>NUCLEOTIDE SEQUENCE [LARGE SCALE GENOMIC DNA]</scope>
    <source>
        <strain evidence="1 2">NRRL B-16140</strain>
    </source>
</reference>
<dbReference type="AlphaFoldDB" id="A0A0F0H6I3"/>
<dbReference type="EMBL" id="JYJG01000087">
    <property type="protein sequence ID" value="KJK49228.1"/>
    <property type="molecule type" value="Genomic_DNA"/>
</dbReference>
<dbReference type="PATRIC" id="fig|68170.10.peg.3156"/>
<proteinExistence type="predicted"/>
<dbReference type="Proteomes" id="UP000033393">
    <property type="component" value="Unassembled WGS sequence"/>
</dbReference>
<accession>A0A0F0H6I3</accession>
<dbReference type="RefSeq" id="WP_045312066.1">
    <property type="nucleotide sequence ID" value="NZ_JYJG01000087.1"/>
</dbReference>
<keyword evidence="2" id="KW-1185">Reference proteome</keyword>
<evidence type="ECO:0000313" key="2">
    <source>
        <dbReference type="Proteomes" id="UP000033393"/>
    </source>
</evidence>
<sequence>MHPPHDLSDSSSGSDSEIDADLLATADVDGGRLNDLIEVYHRLTDEFLELAEPYEDADERPTQVAEELVAHLGETRSVIMNIMRAIEAQRAVAEEGRRATTAAFVASEALENEAMSLHLPTINTDRIDEGMEVLVSVFERLRHVPELENVHTIVRQYHADIQRAANQWNQHRAKALALLTSSQETLAAAAAALTGSGGTGLIPQALMAVNEWTFARMGALQTLAEQCTQQLTWNTDRQRELATGAVLRLNAPR</sequence>
<evidence type="ECO:0000313" key="1">
    <source>
        <dbReference type="EMBL" id="KJK49228.1"/>
    </source>
</evidence>